<dbReference type="GO" id="GO:0016787">
    <property type="term" value="F:hydrolase activity"/>
    <property type="evidence" value="ECO:0007669"/>
    <property type="project" value="UniProtKB-KW"/>
</dbReference>
<feature type="domain" description="AB hydrolase-1" evidence="7">
    <location>
        <begin position="60"/>
        <end position="167"/>
    </location>
</feature>
<dbReference type="EMBL" id="JBHSKJ010000021">
    <property type="protein sequence ID" value="MFC5148784.1"/>
    <property type="molecule type" value="Genomic_DNA"/>
</dbReference>
<keyword evidence="3" id="KW-0285">Flavoprotein</keyword>
<dbReference type="Gene3D" id="3.40.50.1820">
    <property type="entry name" value="alpha/beta hydrolase"/>
    <property type="match status" value="1"/>
</dbReference>
<gene>
    <name evidence="8" type="ORF">ACFPP6_29365</name>
</gene>
<proteinExistence type="inferred from homology"/>
<keyword evidence="5" id="KW-0560">Oxidoreductase</keyword>
<evidence type="ECO:0000259" key="7">
    <source>
        <dbReference type="Pfam" id="PF00561"/>
    </source>
</evidence>
<dbReference type="PANTHER" id="PTHR47470:SF1">
    <property type="entry name" value="FAD-DEPENDENT OXIDOREDUCTASE 2 FAD BINDING DOMAIN-CONTAINING PROTEIN"/>
    <property type="match status" value="1"/>
</dbReference>
<dbReference type="InterPro" id="IPR029058">
    <property type="entry name" value="AB_hydrolase_fold"/>
</dbReference>
<name>A0ABW0AAT5_9ACTN</name>
<evidence type="ECO:0000256" key="5">
    <source>
        <dbReference type="ARBA" id="ARBA00023002"/>
    </source>
</evidence>
<protein>
    <submittedName>
        <fullName evidence="8">Alpha/beta fold hydrolase</fullName>
    </submittedName>
</protein>
<feature type="compositionally biased region" description="Basic residues" evidence="6">
    <location>
        <begin position="15"/>
        <end position="25"/>
    </location>
</feature>
<keyword evidence="8" id="KW-0378">Hydrolase</keyword>
<evidence type="ECO:0000256" key="2">
    <source>
        <dbReference type="ARBA" id="ARBA00010790"/>
    </source>
</evidence>
<evidence type="ECO:0000256" key="4">
    <source>
        <dbReference type="ARBA" id="ARBA00022827"/>
    </source>
</evidence>
<comment type="cofactor">
    <cofactor evidence="1">
        <name>FAD</name>
        <dbReference type="ChEBI" id="CHEBI:57692"/>
    </cofactor>
</comment>
<dbReference type="RefSeq" id="WP_382048683.1">
    <property type="nucleotide sequence ID" value="NZ_JBHSKJ010000021.1"/>
</dbReference>
<comment type="similarity">
    <text evidence="2">Belongs to the GMC oxidoreductase family.</text>
</comment>
<dbReference type="Proteomes" id="UP001596222">
    <property type="component" value="Unassembled WGS sequence"/>
</dbReference>
<dbReference type="SUPFAM" id="SSF53474">
    <property type="entry name" value="alpha/beta-Hydrolases"/>
    <property type="match status" value="1"/>
</dbReference>
<sequence>MTGTPAGAPADAPRPNRHARRTRPTTRRDHVTEVQPLKALDGRPLTLVHVQGRHPPTRGPVIVVHGAGVRAELFRPPLPRTFVDALLDDGWDVWLLNWRASIDLDPVPWTLDQAAAYDHPAAVAHVLDATGADRLKAVVHCQGSTSFTMAMAAGLLPEVDTVVSNAVSLHPVVPRLSTFKIGTLAPLISRVTPYLSPAWGDRPEGVVSRLMVWGVRATHPECRNPVCRMVSFTYGSGRPALWSHANLDEATHEWIRGEFAEVPMTFFAQMNRCIQAGHLVPTGAVEALPASFVARAPRTDARFVLVAGRDNRCFLADSQRRTFEFLQRHRPGRDSLHVLPGYGHLDVFLGRRAATETYPLILEELAR</sequence>
<keyword evidence="9" id="KW-1185">Reference proteome</keyword>
<accession>A0ABW0AAT5</accession>
<dbReference type="InterPro" id="IPR052542">
    <property type="entry name" value="Cholesterol_Oxidase"/>
</dbReference>
<organism evidence="8 9">
    <name type="scientific">Streptomyces aureoversilis</name>
    <dbReference type="NCBI Taxonomy" id="67277"/>
    <lineage>
        <taxon>Bacteria</taxon>
        <taxon>Bacillati</taxon>
        <taxon>Actinomycetota</taxon>
        <taxon>Actinomycetes</taxon>
        <taxon>Kitasatosporales</taxon>
        <taxon>Streptomycetaceae</taxon>
        <taxon>Streptomyces</taxon>
    </lineage>
</organism>
<reference evidence="9" key="1">
    <citation type="journal article" date="2019" name="Int. J. Syst. Evol. Microbiol.">
        <title>The Global Catalogue of Microorganisms (GCM) 10K type strain sequencing project: providing services to taxonomists for standard genome sequencing and annotation.</title>
        <authorList>
            <consortium name="The Broad Institute Genomics Platform"/>
            <consortium name="The Broad Institute Genome Sequencing Center for Infectious Disease"/>
            <person name="Wu L."/>
            <person name="Ma J."/>
        </authorList>
    </citation>
    <scope>NUCLEOTIDE SEQUENCE [LARGE SCALE GENOMIC DNA]</scope>
    <source>
        <strain evidence="9">CGMCC 4.1641</strain>
    </source>
</reference>
<dbReference type="InterPro" id="IPR000073">
    <property type="entry name" value="AB_hydrolase_1"/>
</dbReference>
<evidence type="ECO:0000313" key="8">
    <source>
        <dbReference type="EMBL" id="MFC5148784.1"/>
    </source>
</evidence>
<comment type="caution">
    <text evidence="8">The sequence shown here is derived from an EMBL/GenBank/DDBJ whole genome shotgun (WGS) entry which is preliminary data.</text>
</comment>
<dbReference type="Pfam" id="PF00561">
    <property type="entry name" value="Abhydrolase_1"/>
    <property type="match status" value="1"/>
</dbReference>
<evidence type="ECO:0000256" key="6">
    <source>
        <dbReference type="SAM" id="MobiDB-lite"/>
    </source>
</evidence>
<keyword evidence="4" id="KW-0274">FAD</keyword>
<evidence type="ECO:0000313" key="9">
    <source>
        <dbReference type="Proteomes" id="UP001596222"/>
    </source>
</evidence>
<dbReference type="PANTHER" id="PTHR47470">
    <property type="entry name" value="CHOLESTEROL OXIDASE"/>
    <property type="match status" value="1"/>
</dbReference>
<feature type="compositionally biased region" description="Low complexity" evidence="6">
    <location>
        <begin position="1"/>
        <end position="13"/>
    </location>
</feature>
<feature type="region of interest" description="Disordered" evidence="6">
    <location>
        <begin position="1"/>
        <end position="30"/>
    </location>
</feature>
<evidence type="ECO:0000256" key="1">
    <source>
        <dbReference type="ARBA" id="ARBA00001974"/>
    </source>
</evidence>
<evidence type="ECO:0000256" key="3">
    <source>
        <dbReference type="ARBA" id="ARBA00022630"/>
    </source>
</evidence>